<dbReference type="PANTHER" id="PTHR46014:SF1">
    <property type="entry name" value="TETRATRICOPEPTIDE REPEAT PROTEIN 1"/>
    <property type="match status" value="1"/>
</dbReference>
<keyword evidence="3" id="KW-1185">Reference proteome</keyword>
<dbReference type="OrthoDB" id="1872379at2759"/>
<evidence type="ECO:0008006" key="4">
    <source>
        <dbReference type="Google" id="ProtNLM"/>
    </source>
</evidence>
<evidence type="ECO:0000313" key="2">
    <source>
        <dbReference type="EMBL" id="RPA97090.1"/>
    </source>
</evidence>
<feature type="compositionally biased region" description="Acidic residues" evidence="1">
    <location>
        <begin position="19"/>
        <end position="34"/>
    </location>
</feature>
<feature type="compositionally biased region" description="Polar residues" evidence="1">
    <location>
        <begin position="1"/>
        <end position="12"/>
    </location>
</feature>
<dbReference type="PANTHER" id="PTHR46014">
    <property type="entry name" value="TETRATRICOPEPTIDE REPEAT PROTEIN 1"/>
    <property type="match status" value="1"/>
</dbReference>
<organism evidence="2 3">
    <name type="scientific">Choiromyces venosus 120613-1</name>
    <dbReference type="NCBI Taxonomy" id="1336337"/>
    <lineage>
        <taxon>Eukaryota</taxon>
        <taxon>Fungi</taxon>
        <taxon>Dikarya</taxon>
        <taxon>Ascomycota</taxon>
        <taxon>Pezizomycotina</taxon>
        <taxon>Pezizomycetes</taxon>
        <taxon>Pezizales</taxon>
        <taxon>Tuberaceae</taxon>
        <taxon>Choiromyces</taxon>
    </lineage>
</organism>
<dbReference type="AlphaFoldDB" id="A0A3N4JL10"/>
<evidence type="ECO:0000256" key="1">
    <source>
        <dbReference type="SAM" id="MobiDB-lite"/>
    </source>
</evidence>
<dbReference type="InterPro" id="IPR052769">
    <property type="entry name" value="TPR_domain_protein"/>
</dbReference>
<dbReference type="InterPro" id="IPR011990">
    <property type="entry name" value="TPR-like_helical_dom_sf"/>
</dbReference>
<proteinExistence type="predicted"/>
<dbReference type="Proteomes" id="UP000276215">
    <property type="component" value="Unassembled WGS sequence"/>
</dbReference>
<gene>
    <name evidence="2" type="ORF">L873DRAFT_1836553</name>
</gene>
<evidence type="ECO:0000313" key="3">
    <source>
        <dbReference type="Proteomes" id="UP000276215"/>
    </source>
</evidence>
<dbReference type="STRING" id="1336337.A0A3N4JL10"/>
<protein>
    <recommendedName>
        <fullName evidence="4">TPR-like protein</fullName>
    </recommendedName>
</protein>
<dbReference type="EMBL" id="ML120408">
    <property type="protein sequence ID" value="RPA97090.1"/>
    <property type="molecule type" value="Genomic_DNA"/>
</dbReference>
<sequence length="340" mass="37493">MVQLRQNNISMSPSPPFSTEDECDNNNDDDEDMFVDSHSYQPTSPITTSMSDTTPPPPPPFFPSTYEQHLAMERRVGSFSAGSEALGGFVFPSTSDTVERDIHEVDGDAGHMDTSEDCPTATTTRAARAREEDEHKPMKSPLGERFSKDEENRLLTESTSYRISGNRLFNSNLLLPALDAYKLALTSCPIYLVHEVATIYANIAAVELKLQHYPAAVKAATKALEGRPRWGKALYRRARGREGIGGWAELEGALEDYKAVESLAGIAAEGIGEKEIEIVREKIRWLPGRIEEVKDAETAEVVGKLKQMGEGLLKPFGINTSDFGMVRGADGAYSLQFRRS</sequence>
<reference evidence="2 3" key="1">
    <citation type="journal article" date="2018" name="Nat. Ecol. Evol.">
        <title>Pezizomycetes genomes reveal the molecular basis of ectomycorrhizal truffle lifestyle.</title>
        <authorList>
            <person name="Murat C."/>
            <person name="Payen T."/>
            <person name="Noel B."/>
            <person name="Kuo A."/>
            <person name="Morin E."/>
            <person name="Chen J."/>
            <person name="Kohler A."/>
            <person name="Krizsan K."/>
            <person name="Balestrini R."/>
            <person name="Da Silva C."/>
            <person name="Montanini B."/>
            <person name="Hainaut M."/>
            <person name="Levati E."/>
            <person name="Barry K.W."/>
            <person name="Belfiori B."/>
            <person name="Cichocki N."/>
            <person name="Clum A."/>
            <person name="Dockter R.B."/>
            <person name="Fauchery L."/>
            <person name="Guy J."/>
            <person name="Iotti M."/>
            <person name="Le Tacon F."/>
            <person name="Lindquist E.A."/>
            <person name="Lipzen A."/>
            <person name="Malagnac F."/>
            <person name="Mello A."/>
            <person name="Molinier V."/>
            <person name="Miyauchi S."/>
            <person name="Poulain J."/>
            <person name="Riccioni C."/>
            <person name="Rubini A."/>
            <person name="Sitrit Y."/>
            <person name="Splivallo R."/>
            <person name="Traeger S."/>
            <person name="Wang M."/>
            <person name="Zifcakova L."/>
            <person name="Wipf D."/>
            <person name="Zambonelli A."/>
            <person name="Paolocci F."/>
            <person name="Nowrousian M."/>
            <person name="Ottonello S."/>
            <person name="Baldrian P."/>
            <person name="Spatafora J.W."/>
            <person name="Henrissat B."/>
            <person name="Nagy L.G."/>
            <person name="Aury J.M."/>
            <person name="Wincker P."/>
            <person name="Grigoriev I.V."/>
            <person name="Bonfante P."/>
            <person name="Martin F.M."/>
        </authorList>
    </citation>
    <scope>NUCLEOTIDE SEQUENCE [LARGE SCALE GENOMIC DNA]</scope>
    <source>
        <strain evidence="2 3">120613-1</strain>
    </source>
</reference>
<feature type="compositionally biased region" description="Low complexity" evidence="1">
    <location>
        <begin position="42"/>
        <end position="53"/>
    </location>
</feature>
<name>A0A3N4JL10_9PEZI</name>
<feature type="region of interest" description="Disordered" evidence="1">
    <location>
        <begin position="1"/>
        <end position="58"/>
    </location>
</feature>
<accession>A0A3N4JL10</accession>
<dbReference type="SUPFAM" id="SSF48452">
    <property type="entry name" value="TPR-like"/>
    <property type="match status" value="1"/>
</dbReference>
<dbReference type="Gene3D" id="1.25.40.10">
    <property type="entry name" value="Tetratricopeptide repeat domain"/>
    <property type="match status" value="1"/>
</dbReference>